<reference evidence="1 2" key="1">
    <citation type="submission" date="2015-07" db="EMBL/GenBank/DDBJ databases">
        <authorList>
            <consortium name="Pathogen Informatics"/>
        </authorList>
    </citation>
    <scope>NUCLEOTIDE SEQUENCE [LARGE SCALE GENOMIC DNA]</scope>
    <source>
        <strain evidence="1 2">A51</strain>
    </source>
</reference>
<dbReference type="AlphaFoldDB" id="A0A655NZ99"/>
<name>A0A655NZ99_VIBCL</name>
<protein>
    <submittedName>
        <fullName evidence="1">Uncharacterized protein</fullName>
    </submittedName>
</protein>
<dbReference type="EMBL" id="CWOW01000001">
    <property type="protein sequence ID" value="CRZ75970.1"/>
    <property type="molecule type" value="Genomic_DNA"/>
</dbReference>
<gene>
    <name evidence="1" type="ORF">ERS013165_00056</name>
</gene>
<evidence type="ECO:0000313" key="2">
    <source>
        <dbReference type="Proteomes" id="UP000044806"/>
    </source>
</evidence>
<proteinExistence type="predicted"/>
<dbReference type="Proteomes" id="UP000044806">
    <property type="component" value="Unassembled WGS sequence"/>
</dbReference>
<accession>A0A655NZ99</accession>
<organism evidence="1 2">
    <name type="scientific">Vibrio cholerae</name>
    <dbReference type="NCBI Taxonomy" id="666"/>
    <lineage>
        <taxon>Bacteria</taxon>
        <taxon>Pseudomonadati</taxon>
        <taxon>Pseudomonadota</taxon>
        <taxon>Gammaproteobacteria</taxon>
        <taxon>Vibrionales</taxon>
        <taxon>Vibrionaceae</taxon>
        <taxon>Vibrio</taxon>
    </lineage>
</organism>
<evidence type="ECO:0000313" key="1">
    <source>
        <dbReference type="EMBL" id="CRZ75970.1"/>
    </source>
</evidence>
<sequence>MGMLLLHCAAHHSLSVFKCNNGLARKSHAKPFMFKINTLINANILTMVSLALHVVFAHLLNQGGATHTEHVCRSRHYPPLRF</sequence>